<dbReference type="AlphaFoldDB" id="A0A3N1M830"/>
<proteinExistence type="predicted"/>
<dbReference type="InterPro" id="IPR008949">
    <property type="entry name" value="Isoprenoid_synthase_dom_sf"/>
</dbReference>
<evidence type="ECO:0000313" key="2">
    <source>
        <dbReference type="Proteomes" id="UP000278222"/>
    </source>
</evidence>
<dbReference type="GO" id="GO:0016765">
    <property type="term" value="F:transferase activity, transferring alkyl or aryl (other than methyl) groups"/>
    <property type="evidence" value="ECO:0007669"/>
    <property type="project" value="UniProtKB-ARBA"/>
</dbReference>
<organism evidence="1 2">
    <name type="scientific">Stella humosa</name>
    <dbReference type="NCBI Taxonomy" id="94"/>
    <lineage>
        <taxon>Bacteria</taxon>
        <taxon>Pseudomonadati</taxon>
        <taxon>Pseudomonadota</taxon>
        <taxon>Alphaproteobacteria</taxon>
        <taxon>Rhodospirillales</taxon>
        <taxon>Stellaceae</taxon>
        <taxon>Stella</taxon>
    </lineage>
</organism>
<sequence length="284" mass="29498">MPASSHGQALSPAGESARRNDPDRFLAALAAPAARREHLFAVLAFEHEIARTREVVSDAMLGQIRLQWWDDAVAALADGGRPPVADPMPALADAVAAGGVTVAALLAMVEGRRQDLEEAPPETLEDLEAYARATGGAVGRALAEALGHEGPAAEPAIAVGTGWALAGILRALPYHARRNEVLLPTAALDAAGLTAHDIAGGRGGAALAAIVRDVAGAAEARFAAARAMRPARGLLPALLPARLARVHLARLARAGHDPFAPALRRPDGLRAARIGWGAWTGRWW</sequence>
<name>A0A3N1M830_9PROT</name>
<dbReference type="Gene3D" id="1.10.600.10">
    <property type="entry name" value="Farnesyl Diphosphate Synthase"/>
    <property type="match status" value="1"/>
</dbReference>
<dbReference type="OrthoDB" id="9814909at2"/>
<protein>
    <submittedName>
        <fullName evidence="1">Phytoene synthase</fullName>
    </submittedName>
</protein>
<accession>A0A3N1M830</accession>
<dbReference type="SUPFAM" id="SSF48576">
    <property type="entry name" value="Terpenoid synthases"/>
    <property type="match status" value="1"/>
</dbReference>
<reference evidence="1 2" key="1">
    <citation type="submission" date="2018-11" db="EMBL/GenBank/DDBJ databases">
        <title>Genomic Encyclopedia of Type Strains, Phase IV (KMG-IV): sequencing the most valuable type-strain genomes for metagenomic binning, comparative biology and taxonomic classification.</title>
        <authorList>
            <person name="Goeker M."/>
        </authorList>
    </citation>
    <scope>NUCLEOTIDE SEQUENCE [LARGE SCALE GENOMIC DNA]</scope>
    <source>
        <strain evidence="1 2">DSM 5900</strain>
    </source>
</reference>
<dbReference type="InterPro" id="IPR002060">
    <property type="entry name" value="Squ/phyt_synthse"/>
</dbReference>
<comment type="caution">
    <text evidence="1">The sequence shown here is derived from an EMBL/GenBank/DDBJ whole genome shotgun (WGS) entry which is preliminary data.</text>
</comment>
<gene>
    <name evidence="1" type="ORF">EDC65_1658</name>
</gene>
<evidence type="ECO:0000313" key="1">
    <source>
        <dbReference type="EMBL" id="ROP99867.1"/>
    </source>
</evidence>
<dbReference type="PANTHER" id="PTHR31480">
    <property type="entry name" value="BIFUNCTIONAL LYCOPENE CYCLASE/PHYTOENE SYNTHASE"/>
    <property type="match status" value="1"/>
</dbReference>
<dbReference type="Proteomes" id="UP000278222">
    <property type="component" value="Unassembled WGS sequence"/>
</dbReference>
<dbReference type="RefSeq" id="WP_123689211.1">
    <property type="nucleotide sequence ID" value="NZ_AP019700.1"/>
</dbReference>
<dbReference type="EMBL" id="RJKX01000013">
    <property type="protein sequence ID" value="ROP99867.1"/>
    <property type="molecule type" value="Genomic_DNA"/>
</dbReference>
<keyword evidence="2" id="KW-1185">Reference proteome</keyword>
<dbReference type="Pfam" id="PF00494">
    <property type="entry name" value="SQS_PSY"/>
    <property type="match status" value="1"/>
</dbReference>